<evidence type="ECO:0000313" key="1">
    <source>
        <dbReference type="EMBL" id="CBY11176.1"/>
    </source>
</evidence>
<accession>E4XMG9</accession>
<organism evidence="1">
    <name type="scientific">Oikopleura dioica</name>
    <name type="common">Tunicate</name>
    <dbReference type="NCBI Taxonomy" id="34765"/>
    <lineage>
        <taxon>Eukaryota</taxon>
        <taxon>Metazoa</taxon>
        <taxon>Chordata</taxon>
        <taxon>Tunicata</taxon>
        <taxon>Appendicularia</taxon>
        <taxon>Copelata</taxon>
        <taxon>Oikopleuridae</taxon>
        <taxon>Oikopleura</taxon>
    </lineage>
</organism>
<proteinExistence type="predicted"/>
<protein>
    <submittedName>
        <fullName evidence="1">Uncharacterized protein</fullName>
    </submittedName>
</protein>
<dbReference type="InParanoid" id="E4XMG9"/>
<evidence type="ECO:0000313" key="2">
    <source>
        <dbReference type="Proteomes" id="UP000001307"/>
    </source>
</evidence>
<sequence>MPETSNTIVTVGLSRETASHAKLLERSAQLDQLEFHLLNYHLVNLEPSIVDLHQRKSNIIFDFDGVTRTPIILFCTCPNFQIVLPYTVLSGRSAPSLLMENH</sequence>
<name>E4XMG9_OIKDI</name>
<dbReference type="EMBL" id="FN653078">
    <property type="protein sequence ID" value="CBY11176.1"/>
    <property type="molecule type" value="Genomic_DNA"/>
</dbReference>
<dbReference type="AlphaFoldDB" id="E4XMG9"/>
<keyword evidence="2" id="KW-1185">Reference proteome</keyword>
<gene>
    <name evidence="1" type="ORF">GSOID_T00015361001</name>
</gene>
<dbReference type="Proteomes" id="UP000001307">
    <property type="component" value="Unassembled WGS sequence"/>
</dbReference>
<reference evidence="1" key="1">
    <citation type="journal article" date="2010" name="Science">
        <title>Plasticity of animal genome architecture unmasked by rapid evolution of a pelagic tunicate.</title>
        <authorList>
            <person name="Denoeud F."/>
            <person name="Henriet S."/>
            <person name="Mungpakdee S."/>
            <person name="Aury J.M."/>
            <person name="Da Silva C."/>
            <person name="Brinkmann H."/>
            <person name="Mikhaleva J."/>
            <person name="Olsen L.C."/>
            <person name="Jubin C."/>
            <person name="Canestro C."/>
            <person name="Bouquet J.M."/>
            <person name="Danks G."/>
            <person name="Poulain J."/>
            <person name="Campsteijn C."/>
            <person name="Adamski M."/>
            <person name="Cross I."/>
            <person name="Yadetie F."/>
            <person name="Muffato M."/>
            <person name="Louis A."/>
            <person name="Butcher S."/>
            <person name="Tsagkogeorga G."/>
            <person name="Konrad A."/>
            <person name="Singh S."/>
            <person name="Jensen M.F."/>
            <person name="Cong E.H."/>
            <person name="Eikeseth-Otteraa H."/>
            <person name="Noel B."/>
            <person name="Anthouard V."/>
            <person name="Porcel B.M."/>
            <person name="Kachouri-Lafond R."/>
            <person name="Nishino A."/>
            <person name="Ugolini M."/>
            <person name="Chourrout P."/>
            <person name="Nishida H."/>
            <person name="Aasland R."/>
            <person name="Huzurbazar S."/>
            <person name="Westhof E."/>
            <person name="Delsuc F."/>
            <person name="Lehrach H."/>
            <person name="Reinhardt R."/>
            <person name="Weissenbach J."/>
            <person name="Roy S.W."/>
            <person name="Artiguenave F."/>
            <person name="Postlethwait J.H."/>
            <person name="Manak J.R."/>
            <person name="Thompson E.M."/>
            <person name="Jaillon O."/>
            <person name="Du Pasquier L."/>
            <person name="Boudinot P."/>
            <person name="Liberles D.A."/>
            <person name="Volff J.N."/>
            <person name="Philippe H."/>
            <person name="Lenhard B."/>
            <person name="Roest Crollius H."/>
            <person name="Wincker P."/>
            <person name="Chourrout D."/>
        </authorList>
    </citation>
    <scope>NUCLEOTIDE SEQUENCE [LARGE SCALE GENOMIC DNA]</scope>
</reference>